<dbReference type="RefSeq" id="XP_019018420.1">
    <property type="nucleotide sequence ID" value="XM_019160747.1"/>
</dbReference>
<gene>
    <name evidence="2" type="ORF">PICMEDRAFT_15276</name>
</gene>
<name>A0A1E3NMG1_9ASCO</name>
<dbReference type="InterPro" id="IPR013083">
    <property type="entry name" value="Znf_RING/FYVE/PHD"/>
</dbReference>
<dbReference type="AlphaFoldDB" id="A0A1E3NMG1"/>
<evidence type="ECO:0000313" key="3">
    <source>
        <dbReference type="Proteomes" id="UP000094455"/>
    </source>
</evidence>
<feature type="compositionally biased region" description="Low complexity" evidence="1">
    <location>
        <begin position="312"/>
        <end position="322"/>
    </location>
</feature>
<dbReference type="Proteomes" id="UP000094455">
    <property type="component" value="Unassembled WGS sequence"/>
</dbReference>
<keyword evidence="3" id="KW-1185">Reference proteome</keyword>
<protein>
    <submittedName>
        <fullName evidence="2">Uncharacterized protein</fullName>
    </submittedName>
</protein>
<dbReference type="EMBL" id="KV454002">
    <property type="protein sequence ID" value="ODQ47307.1"/>
    <property type="molecule type" value="Genomic_DNA"/>
</dbReference>
<dbReference type="Gene3D" id="3.30.40.10">
    <property type="entry name" value="Zinc/RING finger domain, C3HC4 (zinc finger)"/>
    <property type="match status" value="1"/>
</dbReference>
<dbReference type="SUPFAM" id="SSF57850">
    <property type="entry name" value="RING/U-box"/>
    <property type="match status" value="1"/>
</dbReference>
<feature type="compositionally biased region" description="Low complexity" evidence="1">
    <location>
        <begin position="271"/>
        <end position="287"/>
    </location>
</feature>
<feature type="region of interest" description="Disordered" evidence="1">
    <location>
        <begin position="312"/>
        <end position="343"/>
    </location>
</feature>
<organism evidence="2 3">
    <name type="scientific">Pichia membranifaciens NRRL Y-2026</name>
    <dbReference type="NCBI Taxonomy" id="763406"/>
    <lineage>
        <taxon>Eukaryota</taxon>
        <taxon>Fungi</taxon>
        <taxon>Dikarya</taxon>
        <taxon>Ascomycota</taxon>
        <taxon>Saccharomycotina</taxon>
        <taxon>Pichiomycetes</taxon>
        <taxon>Pichiales</taxon>
        <taxon>Pichiaceae</taxon>
        <taxon>Pichia</taxon>
    </lineage>
</organism>
<evidence type="ECO:0000313" key="2">
    <source>
        <dbReference type="EMBL" id="ODQ47307.1"/>
    </source>
</evidence>
<proteinExistence type="predicted"/>
<sequence>MKKQTPRQEVRYQANIGVNMGPFIDADTISQLEPALNRHYIGTPRANKQPPVGTDRYRMRNPPPLPEISSSSDIYAKKIELFKRKLKNLKGLSTATPKKKKQVSPTSSVPLASLYDYATEKPTVSHHIDSFDASSPKVLTYNELNSDTQYPSLTRPEIPIRKRSVGKQNACSICNIDLDTFYNLQDGERIVELQCSHMAHEECLIMELELNLSIENTPLPDRAMIPEFLPECALCPFSTRATPKDGKLLTNIYNRILASHIEKSHGSLNESTLSMSSPVTPTSSDSPKFVDTESSSNSDFTAHQLSTLTLLKNPSSSLPKSLGKTDKTASSKTHNKKASRGSCASGTSAIITSVGESRGEDKDTSWCAGFADELVERKFTQDLINLSLQGVIKATIDPELILSNVEIKSLGSLRMVDKIDLLNSEGGIVSEAIESYCFLFQHMLLALKSTDFQYDLISVNLSTYIDSSEPGFLIMKNSKTSKDYHKFIFHSKTLENRWKAALSNLRMNLNYSLFTSTLEVDEFDHLIDNTKSNNPSDAETLGTLKSYVGEDGYRRLPTGVCPRFYEDTINSLVFSAKPSNAIIILNQTKHIPSSTVPLKNIIRSLSMIGIHILLVLCSTSDMSMDSCILDSYELDKKDLNRHGDMILSKLDDFQDSLQHNSNGLNELQRTTRVGNVLEQYIQKYQSSVSLGSILNVIVSSTSLQSVRNIPTTSNIMIEIGLEAEKRSNRPDVADLADWTDIMEVICVCCGLEFDESDFYPSSCDENDLDDAHSEYAKSTKSSRSSNNVDNLCNTLHRALGM</sequence>
<dbReference type="STRING" id="763406.A0A1E3NMG1"/>
<accession>A0A1E3NMG1</accession>
<dbReference type="OrthoDB" id="299997at2759"/>
<evidence type="ECO:0000256" key="1">
    <source>
        <dbReference type="SAM" id="MobiDB-lite"/>
    </source>
</evidence>
<dbReference type="GeneID" id="30177434"/>
<reference evidence="2 3" key="1">
    <citation type="journal article" date="2016" name="Proc. Natl. Acad. Sci. U.S.A.">
        <title>Comparative genomics of biotechnologically important yeasts.</title>
        <authorList>
            <person name="Riley R."/>
            <person name="Haridas S."/>
            <person name="Wolfe K.H."/>
            <person name="Lopes M.R."/>
            <person name="Hittinger C.T."/>
            <person name="Goeker M."/>
            <person name="Salamov A.A."/>
            <person name="Wisecaver J.H."/>
            <person name="Long T.M."/>
            <person name="Calvey C.H."/>
            <person name="Aerts A.L."/>
            <person name="Barry K.W."/>
            <person name="Choi C."/>
            <person name="Clum A."/>
            <person name="Coughlan A.Y."/>
            <person name="Deshpande S."/>
            <person name="Douglass A.P."/>
            <person name="Hanson S.J."/>
            <person name="Klenk H.-P."/>
            <person name="LaButti K.M."/>
            <person name="Lapidus A."/>
            <person name="Lindquist E.A."/>
            <person name="Lipzen A.M."/>
            <person name="Meier-Kolthoff J.P."/>
            <person name="Ohm R.A."/>
            <person name="Otillar R.P."/>
            <person name="Pangilinan J.L."/>
            <person name="Peng Y."/>
            <person name="Rokas A."/>
            <person name="Rosa C.A."/>
            <person name="Scheuner C."/>
            <person name="Sibirny A.A."/>
            <person name="Slot J.C."/>
            <person name="Stielow J.B."/>
            <person name="Sun H."/>
            <person name="Kurtzman C.P."/>
            <person name="Blackwell M."/>
            <person name="Grigoriev I.V."/>
            <person name="Jeffries T.W."/>
        </authorList>
    </citation>
    <scope>NUCLEOTIDE SEQUENCE [LARGE SCALE GENOMIC DNA]</scope>
    <source>
        <strain evidence="2 3">NRRL Y-2026</strain>
    </source>
</reference>
<feature type="region of interest" description="Disordered" evidence="1">
    <location>
        <begin position="268"/>
        <end position="297"/>
    </location>
</feature>